<evidence type="ECO:0000313" key="2">
    <source>
        <dbReference type="EMBL" id="QEM13976.1"/>
    </source>
</evidence>
<proteinExistence type="predicted"/>
<dbReference type="KEGG" id="mrub:DEO27_029475"/>
<dbReference type="Gene3D" id="3.10.450.50">
    <property type="match status" value="1"/>
</dbReference>
<evidence type="ECO:0000313" key="3">
    <source>
        <dbReference type="Proteomes" id="UP000251402"/>
    </source>
</evidence>
<dbReference type="Pfam" id="PF12680">
    <property type="entry name" value="SnoaL_2"/>
    <property type="match status" value="1"/>
</dbReference>
<dbReference type="OrthoDB" id="582835at2"/>
<organism evidence="2 3">
    <name type="scientific">Mucilaginibacter rubeus</name>
    <dbReference type="NCBI Taxonomy" id="2027860"/>
    <lineage>
        <taxon>Bacteria</taxon>
        <taxon>Pseudomonadati</taxon>
        <taxon>Bacteroidota</taxon>
        <taxon>Sphingobacteriia</taxon>
        <taxon>Sphingobacteriales</taxon>
        <taxon>Sphingobacteriaceae</taxon>
        <taxon>Mucilaginibacter</taxon>
    </lineage>
</organism>
<feature type="domain" description="SnoaL-like" evidence="1">
    <location>
        <begin position="10"/>
        <end position="119"/>
    </location>
</feature>
<protein>
    <submittedName>
        <fullName evidence="2">Nuclear transport factor 2 family protein</fullName>
    </submittedName>
</protein>
<evidence type="ECO:0000259" key="1">
    <source>
        <dbReference type="Pfam" id="PF12680"/>
    </source>
</evidence>
<keyword evidence="3" id="KW-1185">Reference proteome</keyword>
<dbReference type="EMBL" id="CP043450">
    <property type="protein sequence ID" value="QEM13976.1"/>
    <property type="molecule type" value="Genomic_DNA"/>
</dbReference>
<reference evidence="2" key="1">
    <citation type="submission" date="2019-08" db="EMBL/GenBank/DDBJ databases">
        <title>Comparative genome analysis confer to the adaptation heavy metal polluted environment.</title>
        <authorList>
            <person name="Li Y."/>
        </authorList>
    </citation>
    <scope>NUCLEOTIDE SEQUENCE [LARGE SCALE GENOMIC DNA]</scope>
    <source>
        <strain evidence="2">P1</strain>
    </source>
</reference>
<dbReference type="InterPro" id="IPR032710">
    <property type="entry name" value="NTF2-like_dom_sf"/>
</dbReference>
<accession>A0A5C1I8F1</accession>
<dbReference type="RefSeq" id="WP_112574723.1">
    <property type="nucleotide sequence ID" value="NZ_CP043450.1"/>
</dbReference>
<dbReference type="InterPro" id="IPR037401">
    <property type="entry name" value="SnoaL-like"/>
</dbReference>
<dbReference type="Proteomes" id="UP000251402">
    <property type="component" value="Chromosome"/>
</dbReference>
<dbReference type="AlphaFoldDB" id="A0A5C1I8F1"/>
<sequence length="125" mass="14310">MQQRELIISNYVKAYNNFDVEGMLKDLAPTVKFENVSNGDVNMELNGIEAFRNQAEQAARLFERREQIIRSFKHTGNKTEIEIDYNAIIAIDLPNGLKKGDEMNLKGHSIFTFNEDKIIGIMDIS</sequence>
<gene>
    <name evidence="2" type="ORF">DEO27_029475</name>
</gene>
<name>A0A5C1I8F1_9SPHI</name>
<dbReference type="SUPFAM" id="SSF54427">
    <property type="entry name" value="NTF2-like"/>
    <property type="match status" value="1"/>
</dbReference>